<dbReference type="NCBIfam" id="NF006605">
    <property type="entry name" value="PRK09162.1"/>
    <property type="match status" value="1"/>
</dbReference>
<keyword evidence="4" id="KW-0328">Glycosyltransferase</keyword>
<dbReference type="GO" id="GO:0046100">
    <property type="term" value="P:hypoxanthine metabolic process"/>
    <property type="evidence" value="ECO:0007669"/>
    <property type="project" value="TreeGrafter"/>
</dbReference>
<sequence length="187" mass="20631">MNKKITAYDDAMAIFKKSSVLLSEQQVDASITKLAARLNDDYSEKTPLVLCVMNGGLIATAKLVSKLTMPLQMDYIHATRYGDEVVGRKLNWIAEPKSSLKGRDVILVDDILDEGITLQSLVEFCRAEGAASVKAALLVKKNHDRCVAPEFGDYVGLEVPDKFIFGCGMDYKGFFRNLPAIYAVEDS</sequence>
<dbReference type="InterPro" id="IPR029057">
    <property type="entry name" value="PRTase-like"/>
</dbReference>
<dbReference type="PANTHER" id="PTHR43340:SF1">
    <property type="entry name" value="HYPOXANTHINE PHOSPHORIBOSYLTRANSFERASE"/>
    <property type="match status" value="1"/>
</dbReference>
<keyword evidence="5" id="KW-1185">Reference proteome</keyword>
<comment type="caution">
    <text evidence="4">The sequence shown here is derived from an EMBL/GenBank/DDBJ whole genome shotgun (WGS) entry which is preliminary data.</text>
</comment>
<dbReference type="SUPFAM" id="SSF53271">
    <property type="entry name" value="PRTase-like"/>
    <property type="match status" value="1"/>
</dbReference>
<dbReference type="GO" id="GO:0032264">
    <property type="term" value="P:IMP salvage"/>
    <property type="evidence" value="ECO:0007669"/>
    <property type="project" value="TreeGrafter"/>
</dbReference>
<organism evidence="4 5">
    <name type="scientific">Halioxenophilus aromaticivorans</name>
    <dbReference type="NCBI Taxonomy" id="1306992"/>
    <lineage>
        <taxon>Bacteria</taxon>
        <taxon>Pseudomonadati</taxon>
        <taxon>Pseudomonadota</taxon>
        <taxon>Gammaproteobacteria</taxon>
        <taxon>Alteromonadales</taxon>
        <taxon>Alteromonadaceae</taxon>
        <taxon>Halioxenophilus</taxon>
    </lineage>
</organism>
<dbReference type="Pfam" id="PF00156">
    <property type="entry name" value="Pribosyltran"/>
    <property type="match status" value="1"/>
</dbReference>
<comment type="catalytic activity">
    <reaction evidence="1">
        <text>GMP + diphosphate = guanine + 5-phospho-alpha-D-ribose 1-diphosphate</text>
        <dbReference type="Rhea" id="RHEA:25424"/>
        <dbReference type="ChEBI" id="CHEBI:16235"/>
        <dbReference type="ChEBI" id="CHEBI:33019"/>
        <dbReference type="ChEBI" id="CHEBI:58017"/>
        <dbReference type="ChEBI" id="CHEBI:58115"/>
        <dbReference type="EC" id="2.4.2.8"/>
    </reaction>
    <physiologicalReaction direction="right-to-left" evidence="1">
        <dbReference type="Rhea" id="RHEA:25426"/>
    </physiologicalReaction>
</comment>
<dbReference type="EMBL" id="BAABLX010000004">
    <property type="protein sequence ID" value="GAA4931780.1"/>
    <property type="molecule type" value="Genomic_DNA"/>
</dbReference>
<dbReference type="InterPro" id="IPR000836">
    <property type="entry name" value="PRTase_dom"/>
</dbReference>
<gene>
    <name evidence="4" type="ORF">GCM10025791_05020</name>
</gene>
<dbReference type="AlphaFoldDB" id="A0AAV3TYD7"/>
<evidence type="ECO:0000256" key="2">
    <source>
        <dbReference type="ARBA" id="ARBA00049402"/>
    </source>
</evidence>
<keyword evidence="4" id="KW-0808">Transferase</keyword>
<evidence type="ECO:0000259" key="3">
    <source>
        <dbReference type="Pfam" id="PF00156"/>
    </source>
</evidence>
<dbReference type="GO" id="GO:0004422">
    <property type="term" value="F:hypoxanthine phosphoribosyltransferase activity"/>
    <property type="evidence" value="ECO:0007669"/>
    <property type="project" value="TreeGrafter"/>
</dbReference>
<dbReference type="Gene3D" id="3.40.50.2020">
    <property type="match status" value="1"/>
</dbReference>
<proteinExistence type="predicted"/>
<protein>
    <submittedName>
        <fullName evidence="4">Hypoxanthine-guanine phosphoribosyltransferase</fullName>
    </submittedName>
</protein>
<dbReference type="Proteomes" id="UP001409585">
    <property type="component" value="Unassembled WGS sequence"/>
</dbReference>
<dbReference type="GO" id="GO:0005829">
    <property type="term" value="C:cytosol"/>
    <property type="evidence" value="ECO:0007669"/>
    <property type="project" value="TreeGrafter"/>
</dbReference>
<feature type="domain" description="Phosphoribosyltransferase" evidence="3">
    <location>
        <begin position="24"/>
        <end position="171"/>
    </location>
</feature>
<evidence type="ECO:0000313" key="4">
    <source>
        <dbReference type="EMBL" id="GAA4931780.1"/>
    </source>
</evidence>
<dbReference type="RefSeq" id="WP_345416549.1">
    <property type="nucleotide sequence ID" value="NZ_AP031496.1"/>
</dbReference>
<dbReference type="GO" id="GO:0032263">
    <property type="term" value="P:GMP salvage"/>
    <property type="evidence" value="ECO:0007669"/>
    <property type="project" value="TreeGrafter"/>
</dbReference>
<dbReference type="GO" id="GO:0000287">
    <property type="term" value="F:magnesium ion binding"/>
    <property type="evidence" value="ECO:0007669"/>
    <property type="project" value="TreeGrafter"/>
</dbReference>
<evidence type="ECO:0000313" key="5">
    <source>
        <dbReference type="Proteomes" id="UP001409585"/>
    </source>
</evidence>
<dbReference type="PANTHER" id="PTHR43340">
    <property type="entry name" value="HYPOXANTHINE-GUANINE PHOSPHORIBOSYLTRANSFERASE"/>
    <property type="match status" value="1"/>
</dbReference>
<reference evidence="5" key="1">
    <citation type="journal article" date="2019" name="Int. J. Syst. Evol. Microbiol.">
        <title>The Global Catalogue of Microorganisms (GCM) 10K type strain sequencing project: providing services to taxonomists for standard genome sequencing and annotation.</title>
        <authorList>
            <consortium name="The Broad Institute Genomics Platform"/>
            <consortium name="The Broad Institute Genome Sequencing Center for Infectious Disease"/>
            <person name="Wu L."/>
            <person name="Ma J."/>
        </authorList>
    </citation>
    <scope>NUCLEOTIDE SEQUENCE [LARGE SCALE GENOMIC DNA]</scope>
    <source>
        <strain evidence="5">JCM 19134</strain>
    </source>
</reference>
<name>A0AAV3TYD7_9ALTE</name>
<dbReference type="InterPro" id="IPR050408">
    <property type="entry name" value="HGPRT"/>
</dbReference>
<evidence type="ECO:0000256" key="1">
    <source>
        <dbReference type="ARBA" id="ARBA00048811"/>
    </source>
</evidence>
<comment type="catalytic activity">
    <reaction evidence="2">
        <text>IMP + diphosphate = hypoxanthine + 5-phospho-alpha-D-ribose 1-diphosphate</text>
        <dbReference type="Rhea" id="RHEA:17973"/>
        <dbReference type="ChEBI" id="CHEBI:17368"/>
        <dbReference type="ChEBI" id="CHEBI:33019"/>
        <dbReference type="ChEBI" id="CHEBI:58017"/>
        <dbReference type="ChEBI" id="CHEBI:58053"/>
        <dbReference type="EC" id="2.4.2.8"/>
    </reaction>
    <physiologicalReaction direction="right-to-left" evidence="2">
        <dbReference type="Rhea" id="RHEA:17975"/>
    </physiologicalReaction>
</comment>
<accession>A0AAV3TYD7</accession>
<dbReference type="CDD" id="cd06223">
    <property type="entry name" value="PRTases_typeI"/>
    <property type="match status" value="1"/>
</dbReference>
<dbReference type="GO" id="GO:0006178">
    <property type="term" value="P:guanine salvage"/>
    <property type="evidence" value="ECO:0007669"/>
    <property type="project" value="TreeGrafter"/>
</dbReference>